<evidence type="ECO:0000313" key="2">
    <source>
        <dbReference type="Proteomes" id="UP000600080"/>
    </source>
</evidence>
<accession>A0ABQ2JDI5</accession>
<proteinExistence type="predicted"/>
<dbReference type="EMBL" id="BMND01000009">
    <property type="protein sequence ID" value="GGN44827.1"/>
    <property type="molecule type" value="Genomic_DNA"/>
</dbReference>
<organism evidence="1 2">
    <name type="scientific">Streptomyces kronopolitis</name>
    <dbReference type="NCBI Taxonomy" id="1612435"/>
    <lineage>
        <taxon>Bacteria</taxon>
        <taxon>Bacillati</taxon>
        <taxon>Actinomycetota</taxon>
        <taxon>Actinomycetes</taxon>
        <taxon>Kitasatosporales</taxon>
        <taxon>Streptomycetaceae</taxon>
        <taxon>Streptomyces</taxon>
    </lineage>
</organism>
<comment type="caution">
    <text evidence="1">The sequence shown here is derived from an EMBL/GenBank/DDBJ whole genome shotgun (WGS) entry which is preliminary data.</text>
</comment>
<protein>
    <submittedName>
        <fullName evidence="1">Uncharacterized protein</fullName>
    </submittedName>
</protein>
<evidence type="ECO:0000313" key="1">
    <source>
        <dbReference type="EMBL" id="GGN44827.1"/>
    </source>
</evidence>
<dbReference type="RefSeq" id="WP_189097912.1">
    <property type="nucleotide sequence ID" value="NZ_BMND01000009.1"/>
</dbReference>
<gene>
    <name evidence="1" type="ORF">GCM10012285_27810</name>
</gene>
<keyword evidence="2" id="KW-1185">Reference proteome</keyword>
<sequence length="90" mass="9620">MTDEQPLPRDEIILQLLHDRVGLSTEVVLRGGVKLTVFNIAWGYDPGDGYAHVTSNNSPEVEGVTVDVFLTSSVAAILDPSSGAILLQIS</sequence>
<name>A0ABQ2JDI5_9ACTN</name>
<reference evidence="2" key="1">
    <citation type="journal article" date="2019" name="Int. J. Syst. Evol. Microbiol.">
        <title>The Global Catalogue of Microorganisms (GCM) 10K type strain sequencing project: providing services to taxonomists for standard genome sequencing and annotation.</title>
        <authorList>
            <consortium name="The Broad Institute Genomics Platform"/>
            <consortium name="The Broad Institute Genome Sequencing Center for Infectious Disease"/>
            <person name="Wu L."/>
            <person name="Ma J."/>
        </authorList>
    </citation>
    <scope>NUCLEOTIDE SEQUENCE [LARGE SCALE GENOMIC DNA]</scope>
    <source>
        <strain evidence="2">CGMCC 4.7323</strain>
    </source>
</reference>
<dbReference type="GeneID" id="301548556"/>
<dbReference type="Proteomes" id="UP000600080">
    <property type="component" value="Unassembled WGS sequence"/>
</dbReference>